<protein>
    <recommendedName>
        <fullName evidence="7">XK-related protein</fullName>
    </recommendedName>
</protein>
<dbReference type="AlphaFoldDB" id="A0AAV4GAH8"/>
<feature type="compositionally biased region" description="Basic and acidic residues" evidence="8">
    <location>
        <begin position="873"/>
        <end position="895"/>
    </location>
</feature>
<feature type="transmembrane region" description="Helical" evidence="7">
    <location>
        <begin position="311"/>
        <end position="330"/>
    </location>
</feature>
<feature type="transmembrane region" description="Helical" evidence="7">
    <location>
        <begin position="225"/>
        <end position="242"/>
    </location>
</feature>
<feature type="region of interest" description="Disordered" evidence="8">
    <location>
        <begin position="723"/>
        <end position="794"/>
    </location>
</feature>
<evidence type="ECO:0000256" key="3">
    <source>
        <dbReference type="ARBA" id="ARBA00022475"/>
    </source>
</evidence>
<accession>A0AAV4GAH8</accession>
<dbReference type="Proteomes" id="UP000762676">
    <property type="component" value="Unassembled WGS sequence"/>
</dbReference>
<reference evidence="9 10" key="1">
    <citation type="journal article" date="2021" name="Elife">
        <title>Chloroplast acquisition without the gene transfer in kleptoplastic sea slugs, Plakobranchus ocellatus.</title>
        <authorList>
            <person name="Maeda T."/>
            <person name="Takahashi S."/>
            <person name="Yoshida T."/>
            <person name="Shimamura S."/>
            <person name="Takaki Y."/>
            <person name="Nagai Y."/>
            <person name="Toyoda A."/>
            <person name="Suzuki Y."/>
            <person name="Arimoto A."/>
            <person name="Ishii H."/>
            <person name="Satoh N."/>
            <person name="Nishiyama T."/>
            <person name="Hasebe M."/>
            <person name="Maruyama T."/>
            <person name="Minagawa J."/>
            <person name="Obokata J."/>
            <person name="Shigenobu S."/>
        </authorList>
    </citation>
    <scope>NUCLEOTIDE SEQUENCE [LARGE SCALE GENOMIC DNA]</scope>
</reference>
<keyword evidence="5 7" id="KW-1133">Transmembrane helix</keyword>
<feature type="compositionally biased region" description="Basic residues" evidence="8">
    <location>
        <begin position="756"/>
        <end position="767"/>
    </location>
</feature>
<organism evidence="9 10">
    <name type="scientific">Elysia marginata</name>
    <dbReference type="NCBI Taxonomy" id="1093978"/>
    <lineage>
        <taxon>Eukaryota</taxon>
        <taxon>Metazoa</taxon>
        <taxon>Spiralia</taxon>
        <taxon>Lophotrochozoa</taxon>
        <taxon>Mollusca</taxon>
        <taxon>Gastropoda</taxon>
        <taxon>Heterobranchia</taxon>
        <taxon>Euthyneura</taxon>
        <taxon>Panpulmonata</taxon>
        <taxon>Sacoglossa</taxon>
        <taxon>Placobranchoidea</taxon>
        <taxon>Plakobranchidae</taxon>
        <taxon>Elysia</taxon>
    </lineage>
</organism>
<feature type="region of interest" description="Disordered" evidence="8">
    <location>
        <begin position="954"/>
        <end position="980"/>
    </location>
</feature>
<dbReference type="PANTHER" id="PTHR16024:SF4">
    <property type="entry name" value="XK-RELATED PROTEIN"/>
    <property type="match status" value="1"/>
</dbReference>
<evidence type="ECO:0000313" key="10">
    <source>
        <dbReference type="Proteomes" id="UP000762676"/>
    </source>
</evidence>
<keyword evidence="3" id="KW-1003">Cell membrane</keyword>
<evidence type="ECO:0000256" key="6">
    <source>
        <dbReference type="ARBA" id="ARBA00023136"/>
    </source>
</evidence>
<feature type="compositionally biased region" description="Basic residues" evidence="8">
    <location>
        <begin position="780"/>
        <end position="791"/>
    </location>
</feature>
<comment type="caution">
    <text evidence="9">The sequence shown here is derived from an EMBL/GenBank/DDBJ whole genome shotgun (WGS) entry which is preliminary data.</text>
</comment>
<dbReference type="Pfam" id="PF09815">
    <property type="entry name" value="XK-related"/>
    <property type="match status" value="1"/>
</dbReference>
<feature type="compositionally biased region" description="Polar residues" evidence="8">
    <location>
        <begin position="560"/>
        <end position="576"/>
    </location>
</feature>
<feature type="region of interest" description="Disordered" evidence="8">
    <location>
        <begin position="440"/>
        <end position="530"/>
    </location>
</feature>
<evidence type="ECO:0000256" key="7">
    <source>
        <dbReference type="RuleBase" id="RU910716"/>
    </source>
</evidence>
<evidence type="ECO:0000256" key="1">
    <source>
        <dbReference type="ARBA" id="ARBA00004651"/>
    </source>
</evidence>
<evidence type="ECO:0000256" key="4">
    <source>
        <dbReference type="ARBA" id="ARBA00022692"/>
    </source>
</evidence>
<dbReference type="GO" id="GO:0005886">
    <property type="term" value="C:plasma membrane"/>
    <property type="evidence" value="ECO:0007669"/>
    <property type="project" value="UniProtKB-SubCell"/>
</dbReference>
<feature type="transmembrane region" description="Helical" evidence="7">
    <location>
        <begin position="48"/>
        <end position="69"/>
    </location>
</feature>
<evidence type="ECO:0000256" key="5">
    <source>
        <dbReference type="ARBA" id="ARBA00022989"/>
    </source>
</evidence>
<keyword evidence="4 7" id="KW-0812">Transmembrane</keyword>
<feature type="compositionally biased region" description="Basic and acidic residues" evidence="8">
    <location>
        <begin position="513"/>
        <end position="522"/>
    </location>
</feature>
<keyword evidence="10" id="KW-1185">Reference proteome</keyword>
<evidence type="ECO:0000256" key="2">
    <source>
        <dbReference type="ARBA" id="ARBA00008789"/>
    </source>
</evidence>
<name>A0AAV4GAH8_9GAST</name>
<gene>
    <name evidence="9" type="ORF">ElyMa_005946300</name>
</gene>
<proteinExistence type="inferred from homology"/>
<feature type="compositionally biased region" description="Basic and acidic residues" evidence="8">
    <location>
        <begin position="723"/>
        <end position="738"/>
    </location>
</feature>
<comment type="similarity">
    <text evidence="2 7">Belongs to the XK family.</text>
</comment>
<dbReference type="EMBL" id="BMAT01011936">
    <property type="protein sequence ID" value="GFR82269.1"/>
    <property type="molecule type" value="Genomic_DNA"/>
</dbReference>
<feature type="transmembrane region" description="Helical" evidence="7">
    <location>
        <begin position="12"/>
        <end position="36"/>
    </location>
</feature>
<feature type="compositionally biased region" description="Polar residues" evidence="8">
    <location>
        <begin position="862"/>
        <end position="872"/>
    </location>
</feature>
<feature type="transmembrane region" description="Helical" evidence="7">
    <location>
        <begin position="118"/>
        <end position="141"/>
    </location>
</feature>
<dbReference type="InterPro" id="IPR018629">
    <property type="entry name" value="XK-rel"/>
</dbReference>
<feature type="transmembrane region" description="Helical" evidence="7">
    <location>
        <begin position="147"/>
        <end position="169"/>
    </location>
</feature>
<feature type="compositionally biased region" description="Polar residues" evidence="8">
    <location>
        <begin position="457"/>
        <end position="471"/>
    </location>
</feature>
<feature type="transmembrane region" description="Helical" evidence="7">
    <location>
        <begin position="249"/>
        <end position="268"/>
    </location>
</feature>
<dbReference type="InterPro" id="IPR050895">
    <property type="entry name" value="XK-related_scramblase"/>
</dbReference>
<keyword evidence="6 7" id="KW-0472">Membrane</keyword>
<dbReference type="PANTHER" id="PTHR16024">
    <property type="entry name" value="XK-RELATED PROTEIN"/>
    <property type="match status" value="1"/>
</dbReference>
<feature type="region of interest" description="Disordered" evidence="8">
    <location>
        <begin position="858"/>
        <end position="937"/>
    </location>
</feature>
<evidence type="ECO:0000313" key="9">
    <source>
        <dbReference type="EMBL" id="GFR82269.1"/>
    </source>
</evidence>
<feature type="compositionally biased region" description="Basic residues" evidence="8">
    <location>
        <begin position="482"/>
        <end position="499"/>
    </location>
</feature>
<feature type="compositionally biased region" description="Polar residues" evidence="8">
    <location>
        <begin position="899"/>
        <end position="918"/>
    </location>
</feature>
<sequence length="1034" mass="113410">MTSSELSPRFVVFVVVSLLTHLLELAASGLLCHVIMKQDDLRSPWFSVAAGLLIIPMVAVQLASAVFLLRRRGETATGCETTTTAVLHILQLGFISRHFAVLQEAPLASKRAEVSEMLLLRLAFSFTSGCTLCLLQVYLILRGSHDASWAWAVGLSGAVTLFCVTWALATYRRVLPEAGLDLGLVTWPGTPLKMLWRAGEVLTRLLALGLFASLYTHWIFLVLGLHWAAMLACVCVPAMTSLDWRSIGCFRRVAICLMTSFAYIFAFLNTSADNAVFRYTFFYVMLFLENTTLVAVWLVQSSSSELSRNSLFVIVAAIAFITSIIAMIIYHKFFHIPVDVKTSETIAPGTNTFGPYGNTSCVSCKPTSASTSATAHPPIPPRPNAAGSWLNQYQSAVYCGQYYKHTVQDSLLDSVSDLNSTITVSSTHARLQNKLATIDDEVKAQDSGGGGGSSSSRQRSMALNQQQPRSSSDAKEETAKSKSPKSKWRKRTAAKKREKAAKTDSDMMSSTTDADHSEDSASQKRPVWLPSGDSSFANQLLTYSLENFDTADTADDERSSVATGNQGFVKTNSSSPRDIMAPAHSRHAQKVSKTSGAAFQSTGEHHWYSDGYSTDRTLDWPSQLQHKLWGQQESDPECRASCTECLHAEPDLSSIMRSASPGLPDGAPNQSRPLCYHERHLHYVPGQKSSYRSRRQLPGSSGAGGDKASQLLKSVADLERIQEQQRTRTHKEPRENVHGKSPRLPSPASDPSYGPKSKKKHSPRRKQQRSDKSTSQTSHQHYHHQHHHHKQQPPQLAQIVTLNTSQLPETSTTVRDDRLEFKENERLATGLLQGQGHVDTESRVTDISSAAKVGDPRFTVRVMTNNTSTENKTPTDEEKPITEDRKNQRPQRTDAKSGVSENSRSPLDVHTPTSTGTSVAPEPRPPSDPALNSGVASTTTAEVVYENIWQAEQVRGSTKPRRPTKTRTVNAQDTGGGPLSEHIKQRVLGAVTKDAWYVCSESEDSALPPEVLSSSVDGFTASENDSDASVEIVI</sequence>
<feature type="transmembrane region" description="Helical" evidence="7">
    <location>
        <begin position="280"/>
        <end position="299"/>
    </location>
</feature>
<feature type="region of interest" description="Disordered" evidence="8">
    <location>
        <begin position="557"/>
        <end position="578"/>
    </location>
</feature>
<evidence type="ECO:0000256" key="8">
    <source>
        <dbReference type="SAM" id="MobiDB-lite"/>
    </source>
</evidence>
<comment type="subcellular location">
    <subcellularLocation>
        <location evidence="1">Cell membrane</location>
        <topology evidence="1">Multi-pass membrane protein</topology>
    </subcellularLocation>
    <subcellularLocation>
        <location evidence="7">Membrane</location>
        <topology evidence="7">Multi-pass membrane protein</topology>
    </subcellularLocation>
</comment>
<feature type="region of interest" description="Disordered" evidence="8">
    <location>
        <begin position="685"/>
        <end position="708"/>
    </location>
</feature>